<evidence type="ECO:0000313" key="3">
    <source>
        <dbReference type="Proteomes" id="UP000271974"/>
    </source>
</evidence>
<dbReference type="AlphaFoldDB" id="A0A433SQ00"/>
<proteinExistence type="predicted"/>
<keyword evidence="1" id="KW-0472">Membrane</keyword>
<dbReference type="EMBL" id="RQTK01001235">
    <property type="protein sequence ID" value="RUS71308.1"/>
    <property type="molecule type" value="Genomic_DNA"/>
</dbReference>
<keyword evidence="3" id="KW-1185">Reference proteome</keyword>
<dbReference type="SUPFAM" id="SSF53822">
    <property type="entry name" value="Periplasmic binding protein-like I"/>
    <property type="match status" value="1"/>
</dbReference>
<feature type="non-terminal residue" evidence="2">
    <location>
        <position position="1"/>
    </location>
</feature>
<dbReference type="InterPro" id="IPR028082">
    <property type="entry name" value="Peripla_BP_I"/>
</dbReference>
<name>A0A433SQ00_ELYCH</name>
<organism evidence="2 3">
    <name type="scientific">Elysia chlorotica</name>
    <name type="common">Eastern emerald elysia</name>
    <name type="synonym">Sea slug</name>
    <dbReference type="NCBI Taxonomy" id="188477"/>
    <lineage>
        <taxon>Eukaryota</taxon>
        <taxon>Metazoa</taxon>
        <taxon>Spiralia</taxon>
        <taxon>Lophotrochozoa</taxon>
        <taxon>Mollusca</taxon>
        <taxon>Gastropoda</taxon>
        <taxon>Heterobranchia</taxon>
        <taxon>Euthyneura</taxon>
        <taxon>Panpulmonata</taxon>
        <taxon>Sacoglossa</taxon>
        <taxon>Placobranchoidea</taxon>
        <taxon>Plakobranchidae</taxon>
        <taxon>Elysia</taxon>
    </lineage>
</organism>
<evidence type="ECO:0000313" key="2">
    <source>
        <dbReference type="EMBL" id="RUS71308.1"/>
    </source>
</evidence>
<keyword evidence="1" id="KW-1133">Transmembrane helix</keyword>
<dbReference type="OrthoDB" id="1890790at2759"/>
<feature type="non-terminal residue" evidence="2">
    <location>
        <position position="132"/>
    </location>
</feature>
<keyword evidence="1" id="KW-0812">Transmembrane</keyword>
<reference evidence="2 3" key="1">
    <citation type="submission" date="2019-01" db="EMBL/GenBank/DDBJ databases">
        <title>A draft genome assembly of the solar-powered sea slug Elysia chlorotica.</title>
        <authorList>
            <person name="Cai H."/>
            <person name="Li Q."/>
            <person name="Fang X."/>
            <person name="Li J."/>
            <person name="Curtis N.E."/>
            <person name="Altenburger A."/>
            <person name="Shibata T."/>
            <person name="Feng M."/>
            <person name="Maeda T."/>
            <person name="Schwartz J.A."/>
            <person name="Shigenobu S."/>
            <person name="Lundholm N."/>
            <person name="Nishiyama T."/>
            <person name="Yang H."/>
            <person name="Hasebe M."/>
            <person name="Li S."/>
            <person name="Pierce S.K."/>
            <person name="Wang J."/>
        </authorList>
    </citation>
    <scope>NUCLEOTIDE SEQUENCE [LARGE SCALE GENOMIC DNA]</scope>
    <source>
        <strain evidence="2">EC2010</strain>
        <tissue evidence="2">Whole organism of an adult</tissue>
    </source>
</reference>
<protein>
    <submittedName>
        <fullName evidence="2">Uncharacterized protein</fullName>
    </submittedName>
</protein>
<dbReference type="Proteomes" id="UP000271974">
    <property type="component" value="Unassembled WGS sequence"/>
</dbReference>
<sequence>HILSSYLHDAIVVAIVASQTHRKQFPSGSLNLGLPYDLKTGPIEFDKSGIRKATFSLVQRARNGERRVVADSVSPNQRTTWSKIVWPGGHVPVSEITCRGNDTCIDVPGIIAGVTMGILILFLLFALAGYFY</sequence>
<gene>
    <name evidence="2" type="ORF">EGW08_020927</name>
</gene>
<accession>A0A433SQ00</accession>
<comment type="caution">
    <text evidence="2">The sequence shown here is derived from an EMBL/GenBank/DDBJ whole genome shotgun (WGS) entry which is preliminary data.</text>
</comment>
<evidence type="ECO:0000256" key="1">
    <source>
        <dbReference type="SAM" id="Phobius"/>
    </source>
</evidence>
<feature type="transmembrane region" description="Helical" evidence="1">
    <location>
        <begin position="107"/>
        <end position="131"/>
    </location>
</feature>